<organism evidence="2 3">
    <name type="scientific">Rhizobium favelukesii</name>
    <dbReference type="NCBI Taxonomy" id="348824"/>
    <lineage>
        <taxon>Bacteria</taxon>
        <taxon>Pseudomonadati</taxon>
        <taxon>Pseudomonadota</taxon>
        <taxon>Alphaproteobacteria</taxon>
        <taxon>Hyphomicrobiales</taxon>
        <taxon>Rhizobiaceae</taxon>
        <taxon>Rhizobium/Agrobacterium group</taxon>
        <taxon>Rhizobium</taxon>
    </lineage>
</organism>
<evidence type="ECO:0000256" key="1">
    <source>
        <dbReference type="SAM" id="MobiDB-lite"/>
    </source>
</evidence>
<evidence type="ECO:0000313" key="3">
    <source>
        <dbReference type="Proteomes" id="UP000019443"/>
    </source>
</evidence>
<gene>
    <name evidence="2" type="ORF">LPU83_pLPU83c_0455</name>
</gene>
<proteinExistence type="predicted"/>
<name>W6RIN0_9HYPH</name>
<accession>W6RIN0</accession>
<keyword evidence="2" id="KW-0614">Plasmid</keyword>
<reference evidence="2" key="1">
    <citation type="submission" date="2013-11" db="EMBL/GenBank/DDBJ databases">
        <title>Draft genome sequence of the broad-host-range Rhizobium sp. LPU83 strain, a member of the low-genetic diversity Oregon-like Rhizobium sp. group.</title>
        <authorList>
            <person name="Wibberg D."/>
            <person name="Puehler A."/>
            <person name="Schlueter A."/>
        </authorList>
    </citation>
    <scope>NUCLEOTIDE SEQUENCE [LARGE SCALE GENOMIC DNA]</scope>
    <source>
        <strain evidence="2">LPU83</strain>
        <plasmid evidence="2">pLPU83c</plasmid>
    </source>
</reference>
<keyword evidence="3" id="KW-1185">Reference proteome</keyword>
<dbReference type="KEGG" id="rhl:LPU83_pLPU83c_0455"/>
<evidence type="ECO:0000313" key="2">
    <source>
        <dbReference type="EMBL" id="CDM61017.1"/>
    </source>
</evidence>
<sequence>MPIAGLAEPTGVHRSTVRNPSSERLQGRMREMIEVISAAAELTGALDKAIDWYRN</sequence>
<dbReference type="Proteomes" id="UP000019443">
    <property type="component" value="Plasmid pLPU83c"/>
</dbReference>
<feature type="region of interest" description="Disordered" evidence="1">
    <location>
        <begin position="1"/>
        <end position="25"/>
    </location>
</feature>
<geneLocation type="plasmid" evidence="2 3">
    <name>pLPU83c</name>
</geneLocation>
<protein>
    <submittedName>
        <fullName evidence="2">Uncharacterized protein</fullName>
    </submittedName>
</protein>
<dbReference type="EMBL" id="HG916854">
    <property type="protein sequence ID" value="CDM61017.1"/>
    <property type="molecule type" value="Genomic_DNA"/>
</dbReference>
<dbReference type="HOGENOM" id="CLU_3029330_0_0_5"/>
<dbReference type="AlphaFoldDB" id="W6RIN0"/>